<keyword evidence="3" id="KW-0378">Hydrolase</keyword>
<dbReference type="Gene3D" id="3.30.2290.10">
    <property type="entry name" value="PmbA/TldD superfamily"/>
    <property type="match status" value="1"/>
</dbReference>
<evidence type="ECO:0000256" key="3">
    <source>
        <dbReference type="ARBA" id="ARBA00022801"/>
    </source>
</evidence>
<evidence type="ECO:0000259" key="7">
    <source>
        <dbReference type="Pfam" id="PF19290"/>
    </source>
</evidence>
<evidence type="ECO:0000313" key="9">
    <source>
        <dbReference type="Proteomes" id="UP000636949"/>
    </source>
</evidence>
<dbReference type="SUPFAM" id="SSF111283">
    <property type="entry name" value="Putative modulator of DNA gyrase, PmbA/TldD"/>
    <property type="match status" value="1"/>
</dbReference>
<keyword evidence="2" id="KW-0645">Protease</keyword>
<dbReference type="OrthoDB" id="9803213at2"/>
<evidence type="ECO:0000259" key="5">
    <source>
        <dbReference type="Pfam" id="PF01523"/>
    </source>
</evidence>
<reference evidence="8" key="2">
    <citation type="submission" date="2020-09" db="EMBL/GenBank/DDBJ databases">
        <authorList>
            <person name="Sun Q."/>
            <person name="Zhou Y."/>
        </authorList>
    </citation>
    <scope>NUCLEOTIDE SEQUENCE</scope>
    <source>
        <strain evidence="8">CGMCC 1.15758</strain>
    </source>
</reference>
<keyword evidence="9" id="KW-1185">Reference proteome</keyword>
<evidence type="ECO:0000256" key="1">
    <source>
        <dbReference type="ARBA" id="ARBA00005836"/>
    </source>
</evidence>
<comment type="similarity">
    <text evidence="1">Belongs to the peptidase U62 family.</text>
</comment>
<feature type="domain" description="Metalloprotease TldD/E N-terminal" evidence="5">
    <location>
        <begin position="40"/>
        <end position="100"/>
    </location>
</feature>
<evidence type="ECO:0000256" key="2">
    <source>
        <dbReference type="ARBA" id="ARBA00022670"/>
    </source>
</evidence>
<dbReference type="GO" id="GO:0008237">
    <property type="term" value="F:metallopeptidase activity"/>
    <property type="evidence" value="ECO:0007669"/>
    <property type="project" value="UniProtKB-KW"/>
</dbReference>
<dbReference type="Pfam" id="PF19289">
    <property type="entry name" value="PmbA_TldD_3rd"/>
    <property type="match status" value="1"/>
</dbReference>
<dbReference type="PANTHER" id="PTHR30624:SF4">
    <property type="entry name" value="METALLOPROTEASE TLDD"/>
    <property type="match status" value="1"/>
</dbReference>
<dbReference type="PIRSF" id="PIRSF004919">
    <property type="entry name" value="TldD"/>
    <property type="match status" value="1"/>
</dbReference>
<dbReference type="RefSeq" id="WP_117001154.1">
    <property type="nucleotide sequence ID" value="NZ_BMJS01000001.1"/>
</dbReference>
<proteinExistence type="inferred from homology"/>
<dbReference type="PANTHER" id="PTHR30624">
    <property type="entry name" value="UNCHARACTERIZED PROTEIN TLDD AND PMBA"/>
    <property type="match status" value="1"/>
</dbReference>
<dbReference type="InterPro" id="IPR051463">
    <property type="entry name" value="Peptidase_U62_metallo"/>
</dbReference>
<dbReference type="NCBIfam" id="NF008006">
    <property type="entry name" value="PRK10735.1"/>
    <property type="match status" value="1"/>
</dbReference>
<dbReference type="Proteomes" id="UP000636949">
    <property type="component" value="Unassembled WGS sequence"/>
</dbReference>
<reference evidence="8" key="1">
    <citation type="journal article" date="2014" name="Int. J. Syst. Evol. Microbiol.">
        <title>Complete genome sequence of Corynebacterium casei LMG S-19264T (=DSM 44701T), isolated from a smear-ripened cheese.</title>
        <authorList>
            <consortium name="US DOE Joint Genome Institute (JGI-PGF)"/>
            <person name="Walter F."/>
            <person name="Albersmeier A."/>
            <person name="Kalinowski J."/>
            <person name="Ruckert C."/>
        </authorList>
    </citation>
    <scope>NUCLEOTIDE SEQUENCE</scope>
    <source>
        <strain evidence="8">CGMCC 1.15758</strain>
    </source>
</reference>
<feature type="domain" description="Metalloprotease TldD/E central" evidence="7">
    <location>
        <begin position="129"/>
        <end position="242"/>
    </location>
</feature>
<gene>
    <name evidence="8" type="primary">tldD</name>
    <name evidence="8" type="ORF">GCM10010995_02490</name>
</gene>
<evidence type="ECO:0000313" key="8">
    <source>
        <dbReference type="EMBL" id="GGF88782.1"/>
    </source>
</evidence>
<dbReference type="Pfam" id="PF01523">
    <property type="entry name" value="PmbA_TldD_1st"/>
    <property type="match status" value="1"/>
</dbReference>
<dbReference type="InterPro" id="IPR035068">
    <property type="entry name" value="TldD/PmbA_N"/>
</dbReference>
<protein>
    <submittedName>
        <fullName evidence="8">Metalloprotease TldD</fullName>
    </submittedName>
</protein>
<evidence type="ECO:0000259" key="6">
    <source>
        <dbReference type="Pfam" id="PF19289"/>
    </source>
</evidence>
<sequence>MQDQYYSIINEQLLQPFDLSLEKLKSLLSLLSQKRIDFGDLYLQKIISESWMLDDGVVKHGSFGIEQGIGVRAVFDGETGFAYADDLHLNTIGKLIKTALYLLKDSANPYKVEKLNSPHIIRHYPALSPLDSMPAEDKIALLHQINAYAKSLDSNIEQVTVSIASNMEMVLILNTDGLCVMDVRPLVRMNVSLIMVADAKEDQKRESFSAGGGGRYDYHYFTEHNLWKSYVDEAYKGAKTNLQAKPAPSGKMPVVLGSGWPAVLLHEAVGHGLEGDFNRKKSSHFSGKIGQKVASEKCTVIDEGCIANRRGSLNFDDEGTPTQKTVLIENGILKGYMHDRISAKAFGVSATGNGRRQSYAHLPLPRMTNTYMLPGEDTLEDMIQSIDHGIYATHFNGGQVDITSGQFVFVMDQAYLIKNGKIMHPVKGASLIGHGPEVMQKISMVGSDFALDKGIGVCGKDGQSVPVGVGQASLKIDEITVGGCE</sequence>
<feature type="domain" description="Metalloprotease TldD/E C-terminal" evidence="6">
    <location>
        <begin position="249"/>
        <end position="483"/>
    </location>
</feature>
<dbReference type="InterPro" id="IPR045570">
    <property type="entry name" value="Metalloprtase-TldD/E_cen_dom"/>
</dbReference>
<keyword evidence="4 8" id="KW-0482">Metalloprotease</keyword>
<dbReference type="EMBL" id="BMJS01000001">
    <property type="protein sequence ID" value="GGF88782.1"/>
    <property type="molecule type" value="Genomic_DNA"/>
</dbReference>
<comment type="caution">
    <text evidence="8">The sequence shown here is derived from an EMBL/GenBank/DDBJ whole genome shotgun (WGS) entry which is preliminary data.</text>
</comment>
<dbReference type="GO" id="GO:0006508">
    <property type="term" value="P:proteolysis"/>
    <property type="evidence" value="ECO:0007669"/>
    <property type="project" value="UniProtKB-KW"/>
</dbReference>
<dbReference type="GO" id="GO:0005829">
    <property type="term" value="C:cytosol"/>
    <property type="evidence" value="ECO:0007669"/>
    <property type="project" value="TreeGrafter"/>
</dbReference>
<dbReference type="AlphaFoldDB" id="A0A8J3E7U0"/>
<dbReference type="InterPro" id="IPR002510">
    <property type="entry name" value="Metalloprtase-TldD/E_N"/>
</dbReference>
<organism evidence="8 9">
    <name type="scientific">Cysteiniphilum litorale</name>
    <dbReference type="NCBI Taxonomy" id="2056700"/>
    <lineage>
        <taxon>Bacteria</taxon>
        <taxon>Pseudomonadati</taxon>
        <taxon>Pseudomonadota</taxon>
        <taxon>Gammaproteobacteria</taxon>
        <taxon>Thiotrichales</taxon>
        <taxon>Fastidiosibacteraceae</taxon>
        <taxon>Cysteiniphilum</taxon>
    </lineage>
</organism>
<evidence type="ECO:0000256" key="4">
    <source>
        <dbReference type="ARBA" id="ARBA00023049"/>
    </source>
</evidence>
<dbReference type="InterPro" id="IPR036059">
    <property type="entry name" value="TldD/PmbA_sf"/>
</dbReference>
<dbReference type="Pfam" id="PF19290">
    <property type="entry name" value="PmbA_TldD_2nd"/>
    <property type="match status" value="1"/>
</dbReference>
<name>A0A8J3E7U0_9GAMM</name>
<accession>A0A8J3E7U0</accession>
<dbReference type="InterPro" id="IPR025502">
    <property type="entry name" value="TldD"/>
</dbReference>
<dbReference type="InterPro" id="IPR045569">
    <property type="entry name" value="Metalloprtase-TldD/E_C"/>
</dbReference>